<protein>
    <submittedName>
        <fullName evidence="1">Uncharacterized protein</fullName>
    </submittedName>
</protein>
<gene>
    <name evidence="1" type="ORF">LCGC14_1845930</name>
</gene>
<accession>A0A0F9GBT1</accession>
<proteinExistence type="predicted"/>
<reference evidence="1" key="1">
    <citation type="journal article" date="2015" name="Nature">
        <title>Complex archaea that bridge the gap between prokaryotes and eukaryotes.</title>
        <authorList>
            <person name="Spang A."/>
            <person name="Saw J.H."/>
            <person name="Jorgensen S.L."/>
            <person name="Zaremba-Niedzwiedzka K."/>
            <person name="Martijn J."/>
            <person name="Lind A.E."/>
            <person name="van Eijk R."/>
            <person name="Schleper C."/>
            <person name="Guy L."/>
            <person name="Ettema T.J."/>
        </authorList>
    </citation>
    <scope>NUCLEOTIDE SEQUENCE</scope>
</reference>
<dbReference type="EMBL" id="LAZR01018471">
    <property type="protein sequence ID" value="KKL96294.1"/>
    <property type="molecule type" value="Genomic_DNA"/>
</dbReference>
<name>A0A0F9GBT1_9ZZZZ</name>
<evidence type="ECO:0000313" key="1">
    <source>
        <dbReference type="EMBL" id="KKL96294.1"/>
    </source>
</evidence>
<organism evidence="1">
    <name type="scientific">marine sediment metagenome</name>
    <dbReference type="NCBI Taxonomy" id="412755"/>
    <lineage>
        <taxon>unclassified sequences</taxon>
        <taxon>metagenomes</taxon>
        <taxon>ecological metagenomes</taxon>
    </lineage>
</organism>
<sequence>MSTIKRMPDKYPGSEDYQARLKPILQGTRREDDVEEFDLILNWTVARYEAAQDFRKATDNRSRKMLSRFDLEEPDMFAAFETFSALEKSEQKTMAYLVQQHPMYERIVGFCGLDDVLAARIIGNLPDLWYFETVSKLWAFFHMDGHDWRELVKETKKGGKKRYRGSPQLRSLAWNMGRLIMQYGKEGAKKDPRFGLVCQERLKYEASKPGCNNPLKDKKGVVYSDCNKVRCSTLHQERKAKVYAVKSFLAYLWEEWRRVMPEPIRA</sequence>
<dbReference type="AlphaFoldDB" id="A0A0F9GBT1"/>
<comment type="caution">
    <text evidence="1">The sequence shown here is derived from an EMBL/GenBank/DDBJ whole genome shotgun (WGS) entry which is preliminary data.</text>
</comment>